<gene>
    <name evidence="2" type="ORF">Thpro_021273</name>
</gene>
<dbReference type="EMBL" id="JQSG02000002">
    <property type="protein sequence ID" value="OBS10223.1"/>
    <property type="molecule type" value="Genomic_DNA"/>
</dbReference>
<accession>A0A1A6C6N7</accession>
<proteinExistence type="predicted"/>
<dbReference type="STRING" id="160660.BJI67_03870"/>
<keyword evidence="3" id="KW-1185">Reference proteome</keyword>
<reference evidence="2 3" key="1">
    <citation type="journal article" date="2014" name="Genome Announc.">
        <title>Draft Genome Sequence of the Iron-Oxidizing, Acidophilic, and Halotolerant 'Thiobacillus prosperus' Type Strain DSM 5130.</title>
        <authorList>
            <person name="Ossandon F.J."/>
            <person name="Cardenas J.P."/>
            <person name="Corbett M."/>
            <person name="Quatrini R."/>
            <person name="Holmes D.S."/>
            <person name="Watkin E."/>
        </authorList>
    </citation>
    <scope>NUCLEOTIDE SEQUENCE [LARGE SCALE GENOMIC DNA]</scope>
    <source>
        <strain evidence="2 3">DSM 5130</strain>
    </source>
</reference>
<dbReference type="PRINTS" id="PR00598">
    <property type="entry name" value="HTHMARR"/>
</dbReference>
<protein>
    <recommendedName>
        <fullName evidence="1">HTH marR-type domain-containing protein</fullName>
    </recommendedName>
</protein>
<dbReference type="RefSeq" id="WP_052064197.1">
    <property type="nucleotide sequence ID" value="NZ_JQSG02000002.1"/>
</dbReference>
<dbReference type="PROSITE" id="PS50995">
    <property type="entry name" value="HTH_MARR_2"/>
    <property type="match status" value="1"/>
</dbReference>
<feature type="domain" description="HTH marR-type" evidence="1">
    <location>
        <begin position="18"/>
        <end position="153"/>
    </location>
</feature>
<organism evidence="2 3">
    <name type="scientific">Acidihalobacter prosperus</name>
    <dbReference type="NCBI Taxonomy" id="160660"/>
    <lineage>
        <taxon>Bacteria</taxon>
        <taxon>Pseudomonadati</taxon>
        <taxon>Pseudomonadota</taxon>
        <taxon>Gammaproteobacteria</taxon>
        <taxon>Chromatiales</taxon>
        <taxon>Ectothiorhodospiraceae</taxon>
        <taxon>Acidihalobacter</taxon>
    </lineage>
</organism>
<dbReference type="Pfam" id="PF01047">
    <property type="entry name" value="MarR"/>
    <property type="match status" value="1"/>
</dbReference>
<dbReference type="InterPro" id="IPR036388">
    <property type="entry name" value="WH-like_DNA-bd_sf"/>
</dbReference>
<dbReference type="AlphaFoldDB" id="A0A1A6C6N7"/>
<dbReference type="SUPFAM" id="SSF46785">
    <property type="entry name" value="Winged helix' DNA-binding domain"/>
    <property type="match status" value="1"/>
</dbReference>
<dbReference type="PANTHER" id="PTHR33164">
    <property type="entry name" value="TRANSCRIPTIONAL REGULATOR, MARR FAMILY"/>
    <property type="match status" value="1"/>
</dbReference>
<comment type="caution">
    <text evidence="2">The sequence shown here is derived from an EMBL/GenBank/DDBJ whole genome shotgun (WGS) entry which is preliminary data.</text>
</comment>
<evidence type="ECO:0000313" key="2">
    <source>
        <dbReference type="EMBL" id="OBS10223.1"/>
    </source>
</evidence>
<dbReference type="Proteomes" id="UP000029273">
    <property type="component" value="Unassembled WGS sequence"/>
</dbReference>
<dbReference type="InterPro" id="IPR000835">
    <property type="entry name" value="HTH_MarR-typ"/>
</dbReference>
<dbReference type="InterPro" id="IPR036390">
    <property type="entry name" value="WH_DNA-bd_sf"/>
</dbReference>
<name>A0A1A6C6N7_9GAMM</name>
<dbReference type="GO" id="GO:0006950">
    <property type="term" value="P:response to stress"/>
    <property type="evidence" value="ECO:0007669"/>
    <property type="project" value="TreeGrafter"/>
</dbReference>
<sequence length="166" mass="19051">MHEPDIQDDSEDENGSNYAQLASRPGFLIRRLHQIHVALFLEECREFGITPVQYSMLTALHEGALDQTGLANRVGMDLATTTHVLKRIEARGWITRTRNADDRRQRIVQLTDTGTTLLQDIDRFARRAHERTVAHLGAEDRARFTDYLIRLVEANNRYSRAPIKLS</sequence>
<evidence type="ECO:0000313" key="3">
    <source>
        <dbReference type="Proteomes" id="UP000029273"/>
    </source>
</evidence>
<evidence type="ECO:0000259" key="1">
    <source>
        <dbReference type="PROSITE" id="PS50995"/>
    </source>
</evidence>
<dbReference type="SMART" id="SM00347">
    <property type="entry name" value="HTH_MARR"/>
    <property type="match status" value="1"/>
</dbReference>
<dbReference type="PANTHER" id="PTHR33164:SF95">
    <property type="entry name" value="TRANSCRIPTIONAL REGULATOR"/>
    <property type="match status" value="1"/>
</dbReference>
<dbReference type="GO" id="GO:0003700">
    <property type="term" value="F:DNA-binding transcription factor activity"/>
    <property type="evidence" value="ECO:0007669"/>
    <property type="project" value="InterPro"/>
</dbReference>
<dbReference type="Gene3D" id="1.10.10.10">
    <property type="entry name" value="Winged helix-like DNA-binding domain superfamily/Winged helix DNA-binding domain"/>
    <property type="match status" value="1"/>
</dbReference>
<dbReference type="InterPro" id="IPR039422">
    <property type="entry name" value="MarR/SlyA-like"/>
</dbReference>
<dbReference type="OrthoDB" id="4549026at2"/>